<comment type="caution">
    <text evidence="1">The sequence shown here is derived from an EMBL/GenBank/DDBJ whole genome shotgun (WGS) entry which is preliminary data.</text>
</comment>
<dbReference type="NCBIfam" id="TIGR00099">
    <property type="entry name" value="Cof-subfamily"/>
    <property type="match status" value="1"/>
</dbReference>
<gene>
    <name evidence="1" type="ORF">P7H43_11325</name>
</gene>
<protein>
    <submittedName>
        <fullName evidence="1">HAD family hydrolase</fullName>
    </submittedName>
</protein>
<name>A0AAW8TXT3_9ENTE</name>
<dbReference type="CDD" id="cd07518">
    <property type="entry name" value="HAD_YbiV-Like"/>
    <property type="match status" value="1"/>
</dbReference>
<dbReference type="InterPro" id="IPR036412">
    <property type="entry name" value="HAD-like_sf"/>
</dbReference>
<reference evidence="1" key="1">
    <citation type="submission" date="2023-03" db="EMBL/GenBank/DDBJ databases">
        <authorList>
            <person name="Shen W."/>
            <person name="Cai J."/>
        </authorList>
    </citation>
    <scope>NUCLEOTIDE SEQUENCE</scope>
    <source>
        <strain evidence="1">B226-2</strain>
    </source>
</reference>
<dbReference type="Pfam" id="PF08282">
    <property type="entry name" value="Hydrolase_3"/>
    <property type="match status" value="1"/>
</dbReference>
<dbReference type="InterPro" id="IPR000150">
    <property type="entry name" value="Cof"/>
</dbReference>
<dbReference type="GO" id="GO:0016791">
    <property type="term" value="F:phosphatase activity"/>
    <property type="evidence" value="ECO:0007669"/>
    <property type="project" value="UniProtKB-ARBA"/>
</dbReference>
<dbReference type="SFLD" id="SFLDS00003">
    <property type="entry name" value="Haloacid_Dehalogenase"/>
    <property type="match status" value="1"/>
</dbReference>
<sequence>MKEIQFIATDMDHTLLTSDGQLPPGLIAIVKELKQQGITFAAASGRPLYTLLETFDELRHDMSFIADNGGLILHQDKIIFNSELPQTDYQKMVTFAKESSGIPIVCGMDAAYIEKRHQNYEQVYRTFYSQIQFVEDLSEVAVTADKFTLYFPEQNSRENFAAIFDPTFGSDYSVVVSGPEWIDIMNKGVDKGTAMSIMSEKLAIPFDQMMAFGDTYNDIGMLKQVGHSYIMANGTPEVAQYAKFTAPSNDEYGVLQVLNQVLAAKEN</sequence>
<organism evidence="1 2">
    <name type="scientific">Enterococcus asini</name>
    <dbReference type="NCBI Taxonomy" id="57732"/>
    <lineage>
        <taxon>Bacteria</taxon>
        <taxon>Bacillati</taxon>
        <taxon>Bacillota</taxon>
        <taxon>Bacilli</taxon>
        <taxon>Lactobacillales</taxon>
        <taxon>Enterococcaceae</taxon>
        <taxon>Enterococcus</taxon>
    </lineage>
</organism>
<dbReference type="RefSeq" id="WP_270597648.1">
    <property type="nucleotide sequence ID" value="NZ_JAQESC010000004.1"/>
</dbReference>
<dbReference type="InterPro" id="IPR023214">
    <property type="entry name" value="HAD_sf"/>
</dbReference>
<keyword evidence="1" id="KW-0378">Hydrolase</keyword>
<proteinExistence type="predicted"/>
<dbReference type="SUPFAM" id="SSF56784">
    <property type="entry name" value="HAD-like"/>
    <property type="match status" value="1"/>
</dbReference>
<dbReference type="NCBIfam" id="TIGR01484">
    <property type="entry name" value="HAD-SF-IIB"/>
    <property type="match status" value="1"/>
</dbReference>
<dbReference type="Gene3D" id="3.40.50.1000">
    <property type="entry name" value="HAD superfamily/HAD-like"/>
    <property type="match status" value="1"/>
</dbReference>
<dbReference type="GO" id="GO:0005829">
    <property type="term" value="C:cytosol"/>
    <property type="evidence" value="ECO:0007669"/>
    <property type="project" value="TreeGrafter"/>
</dbReference>
<accession>A0AAW8TXT3</accession>
<dbReference type="PANTHER" id="PTHR10000">
    <property type="entry name" value="PHOSPHOSERINE PHOSPHATASE"/>
    <property type="match status" value="1"/>
</dbReference>
<evidence type="ECO:0000313" key="1">
    <source>
        <dbReference type="EMBL" id="MDT2811068.1"/>
    </source>
</evidence>
<evidence type="ECO:0000313" key="2">
    <source>
        <dbReference type="Proteomes" id="UP001256711"/>
    </source>
</evidence>
<dbReference type="AlphaFoldDB" id="A0AAW8TXT3"/>
<dbReference type="GO" id="GO:0000287">
    <property type="term" value="F:magnesium ion binding"/>
    <property type="evidence" value="ECO:0007669"/>
    <property type="project" value="TreeGrafter"/>
</dbReference>
<dbReference type="Gene3D" id="3.30.1240.10">
    <property type="match status" value="1"/>
</dbReference>
<dbReference type="InterPro" id="IPR006379">
    <property type="entry name" value="HAD-SF_hydro_IIB"/>
</dbReference>
<dbReference type="SFLD" id="SFLDG01140">
    <property type="entry name" value="C2.B:_Phosphomannomutase_and_P"/>
    <property type="match status" value="1"/>
</dbReference>
<dbReference type="PANTHER" id="PTHR10000:SF53">
    <property type="entry name" value="5-AMINO-6-(5-PHOSPHO-D-RIBITYLAMINO)URACIL PHOSPHATASE YBJI-RELATED"/>
    <property type="match status" value="1"/>
</dbReference>
<dbReference type="Proteomes" id="UP001256711">
    <property type="component" value="Unassembled WGS sequence"/>
</dbReference>
<dbReference type="EMBL" id="JARQBJ010000005">
    <property type="protein sequence ID" value="MDT2811068.1"/>
    <property type="molecule type" value="Genomic_DNA"/>
</dbReference>